<dbReference type="RefSeq" id="WP_066924521.1">
    <property type="nucleotide sequence ID" value="NZ_BPQO01000015.1"/>
</dbReference>
<evidence type="ECO:0000256" key="5">
    <source>
        <dbReference type="SAM" id="Phobius"/>
    </source>
</evidence>
<keyword evidence="8" id="KW-1185">Reference proteome</keyword>
<dbReference type="Proteomes" id="UP001055247">
    <property type="component" value="Unassembled WGS sequence"/>
</dbReference>
<keyword evidence="5" id="KW-0472">Membrane</keyword>
<protein>
    <submittedName>
        <fullName evidence="7">3-phenylpropionate-dihydrodiol/cinnamic acid-dihydrodiol dehydrogenase</fullName>
    </submittedName>
</protein>
<evidence type="ECO:0000313" key="8">
    <source>
        <dbReference type="Proteomes" id="UP001055247"/>
    </source>
</evidence>
<feature type="domain" description="Ketoreductase" evidence="6">
    <location>
        <begin position="11"/>
        <end position="196"/>
    </location>
</feature>
<dbReference type="PROSITE" id="PS00061">
    <property type="entry name" value="ADH_SHORT"/>
    <property type="match status" value="1"/>
</dbReference>
<dbReference type="SUPFAM" id="SSF51735">
    <property type="entry name" value="NAD(P)-binding Rossmann-fold domains"/>
    <property type="match status" value="1"/>
</dbReference>
<reference evidence="7" key="2">
    <citation type="submission" date="2021-08" db="EMBL/GenBank/DDBJ databases">
        <authorList>
            <person name="Tani A."/>
            <person name="Ola A."/>
            <person name="Ogura Y."/>
            <person name="Katsura K."/>
            <person name="Hayashi T."/>
        </authorList>
    </citation>
    <scope>NUCLEOTIDE SEQUENCE</scope>
    <source>
        <strain evidence="7">DSM 16372</strain>
    </source>
</reference>
<dbReference type="EMBL" id="BPQO01000015">
    <property type="protein sequence ID" value="GJD90029.1"/>
    <property type="molecule type" value="Genomic_DNA"/>
</dbReference>
<dbReference type="InterPro" id="IPR036291">
    <property type="entry name" value="NAD(P)-bd_dom_sf"/>
</dbReference>
<name>A0AAV4ZQ34_9HYPH</name>
<comment type="caution">
    <text evidence="7">The sequence shown here is derived from an EMBL/GenBank/DDBJ whole genome shotgun (WGS) entry which is preliminary data.</text>
</comment>
<evidence type="ECO:0000256" key="1">
    <source>
        <dbReference type="ARBA" id="ARBA00006484"/>
    </source>
</evidence>
<accession>A0AAV4ZQ34</accession>
<dbReference type="GO" id="GO:0016020">
    <property type="term" value="C:membrane"/>
    <property type="evidence" value="ECO:0007669"/>
    <property type="project" value="TreeGrafter"/>
</dbReference>
<organism evidence="7 8">
    <name type="scientific">Methylobacterium hispanicum</name>
    <dbReference type="NCBI Taxonomy" id="270350"/>
    <lineage>
        <taxon>Bacteria</taxon>
        <taxon>Pseudomonadati</taxon>
        <taxon>Pseudomonadota</taxon>
        <taxon>Alphaproteobacteria</taxon>
        <taxon>Hyphomicrobiales</taxon>
        <taxon>Methylobacteriaceae</taxon>
        <taxon>Methylobacterium</taxon>
    </lineage>
</organism>
<proteinExistence type="inferred from homology"/>
<evidence type="ECO:0000313" key="7">
    <source>
        <dbReference type="EMBL" id="GJD90029.1"/>
    </source>
</evidence>
<dbReference type="PRINTS" id="PR00080">
    <property type="entry name" value="SDRFAMILY"/>
</dbReference>
<feature type="transmembrane region" description="Helical" evidence="5">
    <location>
        <begin position="309"/>
        <end position="331"/>
    </location>
</feature>
<keyword evidence="5" id="KW-0812">Transmembrane</keyword>
<evidence type="ECO:0000259" key="6">
    <source>
        <dbReference type="SMART" id="SM00822"/>
    </source>
</evidence>
<keyword evidence="2" id="KW-0560">Oxidoreductase</keyword>
<evidence type="ECO:0000256" key="3">
    <source>
        <dbReference type="RuleBase" id="RU000363"/>
    </source>
</evidence>
<dbReference type="InterPro" id="IPR002347">
    <property type="entry name" value="SDR_fam"/>
</dbReference>
<sequence length="346" mass="36739">MWKSRHPLDRQVVVITGASSGIGLETARRAARKGAKVVLAARNGEALARIRREIEAAGGEALDVVADVGDRAQVQRIADQAVGRFGRIDSWVNDAGLSIFGRLEEVSEADNLRLFQTNFWGVVHGSLVAAPHLKRSGGVLINLGSVASDIAFPLQGMYCASKHAIKGFTDAFRIELEEEGAGVAVTLIKPAAIDTPFAKNAKNYTPHAPKLPPPVYRTEEVAHAILHAMVHPRRDIYVGGGGRLMSLAKELAPRAFDLAGRTMSAQQQTDEPARDRAGALYEPSRSGGEVAGGHPGHVMRTSLYTRASLHPLTTAALVAGIGLAAAGLMGARQEGHWASHRAGSGR</sequence>
<evidence type="ECO:0000256" key="2">
    <source>
        <dbReference type="ARBA" id="ARBA00023002"/>
    </source>
</evidence>
<keyword evidence="5" id="KW-1133">Transmembrane helix</keyword>
<dbReference type="NCBIfam" id="NF005495">
    <property type="entry name" value="PRK07109.1"/>
    <property type="match status" value="1"/>
</dbReference>
<dbReference type="InterPro" id="IPR020904">
    <property type="entry name" value="Sc_DH/Rdtase_CS"/>
</dbReference>
<dbReference type="PANTHER" id="PTHR44196">
    <property type="entry name" value="DEHYDROGENASE/REDUCTASE SDR FAMILY MEMBER 7B"/>
    <property type="match status" value="1"/>
</dbReference>
<dbReference type="SMART" id="SM00822">
    <property type="entry name" value="PKS_KR"/>
    <property type="match status" value="1"/>
</dbReference>
<gene>
    <name evidence="7" type="primary">hcaB_5</name>
    <name evidence="7" type="ORF">BHAOGJBA_3563</name>
</gene>
<dbReference type="InterPro" id="IPR057326">
    <property type="entry name" value="KR_dom"/>
</dbReference>
<reference evidence="7" key="1">
    <citation type="journal article" date="2016" name="Front. Microbiol.">
        <title>Genome Sequence of the Piezophilic, Mesophilic Sulfate-Reducing Bacterium Desulfovibrio indicus J2T.</title>
        <authorList>
            <person name="Cao J."/>
            <person name="Maignien L."/>
            <person name="Shao Z."/>
            <person name="Alain K."/>
            <person name="Jebbar M."/>
        </authorList>
    </citation>
    <scope>NUCLEOTIDE SEQUENCE</scope>
    <source>
        <strain evidence="7">DSM 16372</strain>
    </source>
</reference>
<feature type="region of interest" description="Disordered" evidence="4">
    <location>
        <begin position="263"/>
        <end position="294"/>
    </location>
</feature>
<dbReference type="PANTHER" id="PTHR44196:SF1">
    <property type="entry name" value="DEHYDROGENASE_REDUCTASE SDR FAMILY MEMBER 7B"/>
    <property type="match status" value="1"/>
</dbReference>
<dbReference type="Pfam" id="PF00106">
    <property type="entry name" value="adh_short"/>
    <property type="match status" value="1"/>
</dbReference>
<dbReference type="GO" id="GO:0016491">
    <property type="term" value="F:oxidoreductase activity"/>
    <property type="evidence" value="ECO:0007669"/>
    <property type="project" value="UniProtKB-KW"/>
</dbReference>
<dbReference type="AlphaFoldDB" id="A0AAV4ZQ34"/>
<dbReference type="Gene3D" id="3.40.50.720">
    <property type="entry name" value="NAD(P)-binding Rossmann-like Domain"/>
    <property type="match status" value="1"/>
</dbReference>
<comment type="similarity">
    <text evidence="1 3">Belongs to the short-chain dehydrogenases/reductases (SDR) family.</text>
</comment>
<dbReference type="PRINTS" id="PR00081">
    <property type="entry name" value="GDHRDH"/>
</dbReference>
<evidence type="ECO:0000256" key="4">
    <source>
        <dbReference type="SAM" id="MobiDB-lite"/>
    </source>
</evidence>